<name>A0A3E2TQW9_9FIRM</name>
<dbReference type="InterPro" id="IPR052159">
    <property type="entry name" value="Competence_DNA_uptake"/>
</dbReference>
<feature type="transmembrane region" description="Helical" evidence="6">
    <location>
        <begin position="328"/>
        <end position="345"/>
    </location>
</feature>
<dbReference type="AlphaFoldDB" id="A0A3E2TQW9"/>
<dbReference type="CDD" id="cd07731">
    <property type="entry name" value="ComA-like_MBL-fold"/>
    <property type="match status" value="1"/>
</dbReference>
<dbReference type="InterPro" id="IPR036866">
    <property type="entry name" value="RibonucZ/Hydroxyglut_hydro"/>
</dbReference>
<feature type="domain" description="Metallo-beta-lactamase" evidence="7">
    <location>
        <begin position="543"/>
        <end position="741"/>
    </location>
</feature>
<keyword evidence="3 6" id="KW-0812">Transmembrane</keyword>
<dbReference type="GO" id="GO:0030420">
    <property type="term" value="P:establishment of competence for transformation"/>
    <property type="evidence" value="ECO:0007669"/>
    <property type="project" value="InterPro"/>
</dbReference>
<feature type="transmembrane region" description="Helical" evidence="6">
    <location>
        <begin position="479"/>
        <end position="496"/>
    </location>
</feature>
<dbReference type="Pfam" id="PF03772">
    <property type="entry name" value="Competence"/>
    <property type="match status" value="1"/>
</dbReference>
<feature type="transmembrane region" description="Helical" evidence="6">
    <location>
        <begin position="6"/>
        <end position="39"/>
    </location>
</feature>
<feature type="transmembrane region" description="Helical" evidence="6">
    <location>
        <begin position="51"/>
        <end position="70"/>
    </location>
</feature>
<dbReference type="PANTHER" id="PTHR30619">
    <property type="entry name" value="DNA INTERNALIZATION/COMPETENCE PROTEIN COMEC/REC2"/>
    <property type="match status" value="1"/>
</dbReference>
<dbReference type="Pfam" id="PF00753">
    <property type="entry name" value="Lactamase_B"/>
    <property type="match status" value="1"/>
</dbReference>
<dbReference type="Pfam" id="PF13567">
    <property type="entry name" value="DUF4131"/>
    <property type="match status" value="1"/>
</dbReference>
<dbReference type="NCBIfam" id="TIGR00361">
    <property type="entry name" value="ComEC_Rec2"/>
    <property type="match status" value="1"/>
</dbReference>
<evidence type="ECO:0000256" key="1">
    <source>
        <dbReference type="ARBA" id="ARBA00004651"/>
    </source>
</evidence>
<keyword evidence="5 6" id="KW-0472">Membrane</keyword>
<dbReference type="NCBIfam" id="TIGR00360">
    <property type="entry name" value="ComEC_N-term"/>
    <property type="match status" value="1"/>
</dbReference>
<dbReference type="Gene3D" id="3.60.15.10">
    <property type="entry name" value="Ribonuclease Z/Hydroxyacylglutathione hydrolase-like"/>
    <property type="match status" value="1"/>
</dbReference>
<dbReference type="InterPro" id="IPR004477">
    <property type="entry name" value="ComEC_N"/>
</dbReference>
<evidence type="ECO:0000256" key="5">
    <source>
        <dbReference type="ARBA" id="ARBA00023136"/>
    </source>
</evidence>
<dbReference type="InterPro" id="IPR035681">
    <property type="entry name" value="ComA-like_MBL"/>
</dbReference>
<comment type="subcellular location">
    <subcellularLocation>
        <location evidence="1">Cell membrane</location>
        <topology evidence="1">Multi-pass membrane protein</topology>
    </subcellularLocation>
</comment>
<feature type="transmembrane region" description="Helical" evidence="6">
    <location>
        <begin position="436"/>
        <end position="459"/>
    </location>
</feature>
<evidence type="ECO:0000256" key="3">
    <source>
        <dbReference type="ARBA" id="ARBA00022692"/>
    </source>
</evidence>
<dbReference type="SUPFAM" id="SSF56281">
    <property type="entry name" value="Metallo-hydrolase/oxidoreductase"/>
    <property type="match status" value="1"/>
</dbReference>
<sequence length="788" mass="87799">MSRPLMWVGVAYTLGVIWAAGDQKLFYGTAGIVLFVWITGRIRQPWKEKRLFWLLPVFFVSGFVIFDQAMTDVKDASMENQFMHTRGIICQSEAKEKTLAVTLSDADINGRKKKLLLYMEKDAPVAVGDDIEVRGILEKPERASNPGQFDGASYYRSKGIAYIMRPDGYTIVGKGNSYPALLDKIKKFWCGRYQSFLNEEDAGVVRAVLTGDKAEMDEKTEQLYMQAGIVHVLAISGLHISIIGMSVYTLLKRLGGGLKGSACLSGFIVLSYGVMTGFGPSTERAVIMFLVRMGAVYLGCTYDFLSALSFSALILFMSRPLSILQTGVWFSFAAVLSIGVLWPAIEKCIPWQYAKTRNYKIEHLKKTMGVKTTIREWIERMIRYIGPSAAVTIGTLPLTAFCYGAVPLVGFFMNLLVLPLMNLFVPMALGAGGVSLLSISMAGFCGGTLHFILQINRFLCEKMLILPFSVWRTGVPPSAWLLIDYGLMIGFALLALPEHKWFKHTDVGKILIKKSWLLMLAGLFILIPIRKMHPMVAFIDVGQGDGIFMRTANGTTWLIDGGSSDVQNVGKYRIIPFMNYYGEKSIDYACVSHGDQDHISGVRELLLEKRIRHLVLTAVSETDETVRELADLAVSNGAQVIYINEDTRWESGGWQFWCLYPGREEKEKSENDQSMVLRVNASGTTFLFTGDISSEVENVLNKDGISDVDVLKTAHHGSGYSSSEEFLKASKAKMAVISCGRKNRYGHPAPETLERMQKADMQVYITMKTGAVIMPCKKGKFLLQTWLK</sequence>
<dbReference type="InterPro" id="IPR001279">
    <property type="entry name" value="Metallo-B-lactamas"/>
</dbReference>
<evidence type="ECO:0000256" key="2">
    <source>
        <dbReference type="ARBA" id="ARBA00022475"/>
    </source>
</evidence>
<feature type="transmembrane region" description="Helical" evidence="6">
    <location>
        <begin position="295"/>
        <end position="316"/>
    </location>
</feature>
<protein>
    <submittedName>
        <fullName evidence="8">DNA internalization-related competence protein ComEC/Rec2</fullName>
    </submittedName>
</protein>
<keyword evidence="4 6" id="KW-1133">Transmembrane helix</keyword>
<accession>A0A3E2TQW9</accession>
<reference evidence="8 9" key="1">
    <citation type="submission" date="2018-08" db="EMBL/GenBank/DDBJ databases">
        <title>A genome reference for cultivated species of the human gut microbiota.</title>
        <authorList>
            <person name="Zou Y."/>
            <person name="Xue W."/>
            <person name="Luo G."/>
        </authorList>
    </citation>
    <scope>NUCLEOTIDE SEQUENCE [LARGE SCALE GENOMIC DNA]</scope>
    <source>
        <strain evidence="8 9">AF45-17</strain>
    </source>
</reference>
<feature type="transmembrane region" description="Helical" evidence="6">
    <location>
        <begin position="258"/>
        <end position="275"/>
    </location>
</feature>
<comment type="caution">
    <text evidence="8">The sequence shown here is derived from an EMBL/GenBank/DDBJ whole genome shotgun (WGS) entry which is preliminary data.</text>
</comment>
<dbReference type="RefSeq" id="WP_015514606.1">
    <property type="nucleotide sequence ID" value="NZ_JAQDKA010000011.1"/>
</dbReference>
<evidence type="ECO:0000313" key="8">
    <source>
        <dbReference type="EMBL" id="RGB81032.1"/>
    </source>
</evidence>
<dbReference type="EMBL" id="QVEP01000007">
    <property type="protein sequence ID" value="RGB81032.1"/>
    <property type="molecule type" value="Genomic_DNA"/>
</dbReference>
<dbReference type="Proteomes" id="UP000260773">
    <property type="component" value="Unassembled WGS sequence"/>
</dbReference>
<evidence type="ECO:0000256" key="4">
    <source>
        <dbReference type="ARBA" id="ARBA00022989"/>
    </source>
</evidence>
<gene>
    <name evidence="8" type="ORF">DW070_04355</name>
</gene>
<dbReference type="SMART" id="SM00849">
    <property type="entry name" value="Lactamase_B"/>
    <property type="match status" value="1"/>
</dbReference>
<feature type="transmembrane region" description="Helical" evidence="6">
    <location>
        <begin position="229"/>
        <end position="251"/>
    </location>
</feature>
<keyword evidence="2" id="KW-1003">Cell membrane</keyword>
<dbReference type="InterPro" id="IPR025405">
    <property type="entry name" value="DUF4131"/>
</dbReference>
<organism evidence="8 9">
    <name type="scientific">Coprococcus catus</name>
    <dbReference type="NCBI Taxonomy" id="116085"/>
    <lineage>
        <taxon>Bacteria</taxon>
        <taxon>Bacillati</taxon>
        <taxon>Bacillota</taxon>
        <taxon>Clostridia</taxon>
        <taxon>Lachnospirales</taxon>
        <taxon>Lachnospiraceae</taxon>
        <taxon>Coprococcus</taxon>
    </lineage>
</organism>
<proteinExistence type="predicted"/>
<feature type="transmembrane region" description="Helical" evidence="6">
    <location>
        <begin position="405"/>
        <end position="424"/>
    </location>
</feature>
<evidence type="ECO:0000313" key="9">
    <source>
        <dbReference type="Proteomes" id="UP000260773"/>
    </source>
</evidence>
<dbReference type="GO" id="GO:0005886">
    <property type="term" value="C:plasma membrane"/>
    <property type="evidence" value="ECO:0007669"/>
    <property type="project" value="UniProtKB-SubCell"/>
</dbReference>
<dbReference type="InterPro" id="IPR004797">
    <property type="entry name" value="Competence_ComEC/Rec2"/>
</dbReference>
<evidence type="ECO:0000259" key="7">
    <source>
        <dbReference type="SMART" id="SM00849"/>
    </source>
</evidence>
<feature type="transmembrane region" description="Helical" evidence="6">
    <location>
        <begin position="516"/>
        <end position="533"/>
    </location>
</feature>
<evidence type="ECO:0000256" key="6">
    <source>
        <dbReference type="SAM" id="Phobius"/>
    </source>
</evidence>
<dbReference type="PANTHER" id="PTHR30619:SF7">
    <property type="entry name" value="BETA-LACTAMASE DOMAIN PROTEIN"/>
    <property type="match status" value="1"/>
</dbReference>